<dbReference type="GO" id="GO:0005737">
    <property type="term" value="C:cytoplasm"/>
    <property type="evidence" value="ECO:0007669"/>
    <property type="project" value="TreeGrafter"/>
</dbReference>
<evidence type="ECO:0000256" key="1">
    <source>
        <dbReference type="ARBA" id="ARBA00022737"/>
    </source>
</evidence>
<keyword evidence="3" id="KW-1185">Reference proteome</keyword>
<dbReference type="PANTHER" id="PTHR24179:SF29">
    <property type="entry name" value="LD46604P"/>
    <property type="match status" value="1"/>
</dbReference>
<reference evidence="2" key="1">
    <citation type="submission" date="2020-11" db="EMBL/GenBank/DDBJ databases">
        <authorList>
            <person name="Tran Van P."/>
        </authorList>
    </citation>
    <scope>NUCLEOTIDE SEQUENCE</scope>
</reference>
<dbReference type="EMBL" id="CAJPEV010000011">
    <property type="protein sequence ID" value="CAG0878662.1"/>
    <property type="molecule type" value="Genomic_DNA"/>
</dbReference>
<dbReference type="PANTHER" id="PTHR24179">
    <property type="entry name" value="PROTEIN PHOSPHATASE 1 REGULATORY SUBUNIT 12"/>
    <property type="match status" value="1"/>
</dbReference>
<evidence type="ECO:0000313" key="3">
    <source>
        <dbReference type="Proteomes" id="UP000677054"/>
    </source>
</evidence>
<accession>A0A7R8X5J2</accession>
<keyword evidence="1" id="KW-0677">Repeat</keyword>
<evidence type="ECO:0000313" key="2">
    <source>
        <dbReference type="EMBL" id="CAD7240148.1"/>
    </source>
</evidence>
<gene>
    <name evidence="2" type="ORF">DSTB1V02_LOCUS181</name>
</gene>
<organism evidence="2">
    <name type="scientific">Darwinula stevensoni</name>
    <dbReference type="NCBI Taxonomy" id="69355"/>
    <lineage>
        <taxon>Eukaryota</taxon>
        <taxon>Metazoa</taxon>
        <taxon>Ecdysozoa</taxon>
        <taxon>Arthropoda</taxon>
        <taxon>Crustacea</taxon>
        <taxon>Oligostraca</taxon>
        <taxon>Ostracoda</taxon>
        <taxon>Podocopa</taxon>
        <taxon>Podocopida</taxon>
        <taxon>Darwinulocopina</taxon>
        <taxon>Darwinuloidea</taxon>
        <taxon>Darwinulidae</taxon>
        <taxon>Darwinula</taxon>
    </lineage>
</organism>
<dbReference type="GO" id="GO:0017020">
    <property type="term" value="F:myosin phosphatase regulator activity"/>
    <property type="evidence" value="ECO:0007669"/>
    <property type="project" value="TreeGrafter"/>
</dbReference>
<dbReference type="GO" id="GO:0004857">
    <property type="term" value="F:enzyme inhibitor activity"/>
    <property type="evidence" value="ECO:0007669"/>
    <property type="project" value="TreeGrafter"/>
</dbReference>
<dbReference type="Proteomes" id="UP000677054">
    <property type="component" value="Unassembled WGS sequence"/>
</dbReference>
<sequence>MRKEGDVEVRAASCVPVTEEVIAAMAHGSSPTISLPPGPTPTLGSERFNRYVTEGDRQKDGSVEIRPPGGAFKKVHVIVIHPVYHHEGAQAPAFLPYAFVGRVMDHEELIREMPQLEKVPVQERLKLARKRRVMQLDKWKQREREFQKKEKARMNGMTRRSSHKVQFHPCVMLQEAAARGDIDEVR</sequence>
<dbReference type="AlphaFoldDB" id="A0A7R8X5J2"/>
<name>A0A7R8X5J2_9CRUS</name>
<protein>
    <submittedName>
        <fullName evidence="2">Uncharacterized protein</fullName>
    </submittedName>
</protein>
<dbReference type="EMBL" id="LR899528">
    <property type="protein sequence ID" value="CAD7240148.1"/>
    <property type="molecule type" value="Genomic_DNA"/>
</dbReference>
<dbReference type="OrthoDB" id="19014at2759"/>
<dbReference type="InterPro" id="IPR051226">
    <property type="entry name" value="PP1_Regulatory_Subunit"/>
</dbReference>
<proteinExistence type="predicted"/>